<name>A0A1I0YRG0_9PSEU</name>
<dbReference type="Proteomes" id="UP000243799">
    <property type="component" value="Unassembled WGS sequence"/>
</dbReference>
<evidence type="ECO:0000313" key="7">
    <source>
        <dbReference type="Proteomes" id="UP000243799"/>
    </source>
</evidence>
<evidence type="ECO:0000256" key="3">
    <source>
        <dbReference type="ARBA" id="ARBA00023125"/>
    </source>
</evidence>
<comment type="similarity">
    <text evidence="1">Belongs to the LysR transcriptional regulatory family.</text>
</comment>
<dbReference type="GO" id="GO:0003700">
    <property type="term" value="F:DNA-binding transcription factor activity"/>
    <property type="evidence" value="ECO:0007669"/>
    <property type="project" value="InterPro"/>
</dbReference>
<protein>
    <submittedName>
        <fullName evidence="6">ModE molybdate transport repressor domain-containing protein</fullName>
    </submittedName>
</protein>
<feature type="domain" description="HTH lysR-type" evidence="5">
    <location>
        <begin position="3"/>
        <end position="60"/>
    </location>
</feature>
<accession>A0A1I0YRG0</accession>
<dbReference type="PRINTS" id="PR00039">
    <property type="entry name" value="HTHLYSR"/>
</dbReference>
<dbReference type="Pfam" id="PF00126">
    <property type="entry name" value="HTH_1"/>
    <property type="match status" value="1"/>
</dbReference>
<organism evidence="6 7">
    <name type="scientific">Amycolatopsis marina</name>
    <dbReference type="NCBI Taxonomy" id="490629"/>
    <lineage>
        <taxon>Bacteria</taxon>
        <taxon>Bacillati</taxon>
        <taxon>Actinomycetota</taxon>
        <taxon>Actinomycetes</taxon>
        <taxon>Pseudonocardiales</taxon>
        <taxon>Pseudonocardiaceae</taxon>
        <taxon>Amycolatopsis</taxon>
    </lineage>
</organism>
<keyword evidence="7" id="KW-1185">Reference proteome</keyword>
<dbReference type="InterPro" id="IPR005119">
    <property type="entry name" value="LysR_subst-bd"/>
</dbReference>
<evidence type="ECO:0000259" key="5">
    <source>
        <dbReference type="PROSITE" id="PS50931"/>
    </source>
</evidence>
<dbReference type="GO" id="GO:0032993">
    <property type="term" value="C:protein-DNA complex"/>
    <property type="evidence" value="ECO:0007669"/>
    <property type="project" value="TreeGrafter"/>
</dbReference>
<dbReference type="STRING" id="490629.SAMN05216266_105225"/>
<evidence type="ECO:0000256" key="1">
    <source>
        <dbReference type="ARBA" id="ARBA00009437"/>
    </source>
</evidence>
<dbReference type="Gene3D" id="1.10.10.10">
    <property type="entry name" value="Winged helix-like DNA-binding domain superfamily/Winged helix DNA-binding domain"/>
    <property type="match status" value="1"/>
</dbReference>
<dbReference type="InterPro" id="IPR036390">
    <property type="entry name" value="WH_DNA-bd_sf"/>
</dbReference>
<evidence type="ECO:0000256" key="2">
    <source>
        <dbReference type="ARBA" id="ARBA00023015"/>
    </source>
</evidence>
<keyword evidence="4" id="KW-0804">Transcription</keyword>
<dbReference type="GO" id="GO:0003677">
    <property type="term" value="F:DNA binding"/>
    <property type="evidence" value="ECO:0007669"/>
    <property type="project" value="UniProtKB-KW"/>
</dbReference>
<evidence type="ECO:0000313" key="6">
    <source>
        <dbReference type="EMBL" id="SFB14898.1"/>
    </source>
</evidence>
<dbReference type="Pfam" id="PF03466">
    <property type="entry name" value="LysR_substrate"/>
    <property type="match status" value="1"/>
</dbReference>
<proteinExistence type="inferred from homology"/>
<dbReference type="SUPFAM" id="SSF53850">
    <property type="entry name" value="Periplasmic binding protein-like II"/>
    <property type="match status" value="1"/>
</dbReference>
<sequence>MELEIRHLKVLTTIAEQGSITRAAPILGVSQPSLTAQLRRIEQAMGSPLFERSRGGVQPTAFGRTVLAKARAVLTEMADLRIQQPPGTDSDQPTELRLGSLPGPLLPAVLPRIVELYDRSRSPLRPQVEIHAHTDASMAALLALVHAGRLDVAVIAQTIGFETTVPDSVRTAVIVPVEPVFVAFAEDHPLSAKETVELAELADERWLVDPQEDLGGAAYLRAACRRAGFEPVIAHEVSDVSTARGFLTSGQCISLAQATSQEGRGIVVRPLAGDPLALRIDLAWTDPCPVDPALIRRAAADAYPKMVDRNPSFERWWAEHAADTRL</sequence>
<dbReference type="Gene3D" id="3.40.190.10">
    <property type="entry name" value="Periplasmic binding protein-like II"/>
    <property type="match status" value="2"/>
</dbReference>
<dbReference type="EMBL" id="FOKG01000005">
    <property type="protein sequence ID" value="SFB14898.1"/>
    <property type="molecule type" value="Genomic_DNA"/>
</dbReference>
<dbReference type="RefSeq" id="WP_177242567.1">
    <property type="nucleotide sequence ID" value="NZ_FOKG01000005.1"/>
</dbReference>
<dbReference type="AlphaFoldDB" id="A0A1I0YRG0"/>
<dbReference type="PROSITE" id="PS50931">
    <property type="entry name" value="HTH_LYSR"/>
    <property type="match status" value="1"/>
</dbReference>
<evidence type="ECO:0000256" key="4">
    <source>
        <dbReference type="ARBA" id="ARBA00023163"/>
    </source>
</evidence>
<dbReference type="SUPFAM" id="SSF46785">
    <property type="entry name" value="Winged helix' DNA-binding domain"/>
    <property type="match status" value="1"/>
</dbReference>
<dbReference type="PANTHER" id="PTHR30346:SF30">
    <property type="entry name" value="SMALL NEUTRAL PROTEASE REGULATORY PROTEIN"/>
    <property type="match status" value="1"/>
</dbReference>
<dbReference type="InterPro" id="IPR000847">
    <property type="entry name" value="LysR_HTH_N"/>
</dbReference>
<keyword evidence="2" id="KW-0805">Transcription regulation</keyword>
<reference evidence="7" key="1">
    <citation type="submission" date="2016-10" db="EMBL/GenBank/DDBJ databases">
        <authorList>
            <person name="Varghese N."/>
            <person name="Submissions S."/>
        </authorList>
    </citation>
    <scope>NUCLEOTIDE SEQUENCE [LARGE SCALE GENOMIC DNA]</scope>
    <source>
        <strain evidence="7">CGMCC 4.3568</strain>
    </source>
</reference>
<dbReference type="PANTHER" id="PTHR30346">
    <property type="entry name" value="TRANSCRIPTIONAL DUAL REGULATOR HCAR-RELATED"/>
    <property type="match status" value="1"/>
</dbReference>
<dbReference type="InterPro" id="IPR036388">
    <property type="entry name" value="WH-like_DNA-bd_sf"/>
</dbReference>
<gene>
    <name evidence="6" type="ORF">SAMN05216266_105225</name>
</gene>
<dbReference type="CDD" id="cd08414">
    <property type="entry name" value="PBP2_LTTR_aromatics_like"/>
    <property type="match status" value="1"/>
</dbReference>
<keyword evidence="3" id="KW-0238">DNA-binding</keyword>